<proteinExistence type="predicted"/>
<dbReference type="InterPro" id="IPR019251">
    <property type="entry name" value="DUF2231_TM"/>
</dbReference>
<sequence length="209" mass="22302">MAGYIEKAYTAIGLGKVGKNSHPVHPATVHFPLALLGLANILNVLYGATVYLPTNLPFTADKENIATLAILGYISNLLGIVTSIPAVLTGSAELYAMIQANGLYVKGEDGTVQEPKALVPKVKTTLTHASLNDIVVFGAVYNWLMERNVPDFKPAGHQVIMSVGALALAFYAAYMGGELVYKHGVGVQRQGEGAEIKKSQMEEFAAKKE</sequence>
<evidence type="ECO:0000256" key="1">
    <source>
        <dbReference type="SAM" id="Phobius"/>
    </source>
</evidence>
<reference evidence="3" key="1">
    <citation type="submission" date="2019-07" db="EMBL/GenBank/DDBJ databases">
        <title>Hyphodiscus hymeniophilus genome sequencing and assembly.</title>
        <authorList>
            <person name="Kramer G."/>
            <person name="Nodwell J."/>
        </authorList>
    </citation>
    <scope>NUCLEOTIDE SEQUENCE</scope>
    <source>
        <strain evidence="3">ATCC 34498</strain>
    </source>
</reference>
<feature type="domain" description="DUF2231" evidence="2">
    <location>
        <begin position="22"/>
        <end position="188"/>
    </location>
</feature>
<name>A0A9P6SPG9_9HELO</name>
<gene>
    <name evidence="3" type="ORF">D0Z07_8820</name>
</gene>
<keyword evidence="1" id="KW-0472">Membrane</keyword>
<dbReference type="Proteomes" id="UP000785200">
    <property type="component" value="Unassembled WGS sequence"/>
</dbReference>
<keyword evidence="1" id="KW-1133">Transmembrane helix</keyword>
<feature type="transmembrane region" description="Helical" evidence="1">
    <location>
        <begin position="155"/>
        <end position="174"/>
    </location>
</feature>
<dbReference type="Pfam" id="PF09990">
    <property type="entry name" value="DUF2231"/>
    <property type="match status" value="1"/>
</dbReference>
<keyword evidence="4" id="KW-1185">Reference proteome</keyword>
<keyword evidence="1" id="KW-0812">Transmembrane</keyword>
<dbReference type="AlphaFoldDB" id="A0A9P6SPG9"/>
<feature type="transmembrane region" description="Helical" evidence="1">
    <location>
        <begin position="29"/>
        <end position="53"/>
    </location>
</feature>
<protein>
    <recommendedName>
        <fullName evidence="2">DUF2231 domain-containing protein</fullName>
    </recommendedName>
</protein>
<dbReference type="EMBL" id="VNKQ01000019">
    <property type="protein sequence ID" value="KAG0645256.1"/>
    <property type="molecule type" value="Genomic_DNA"/>
</dbReference>
<accession>A0A9P6SPG9</accession>
<feature type="transmembrane region" description="Helical" evidence="1">
    <location>
        <begin position="65"/>
        <end position="88"/>
    </location>
</feature>
<organism evidence="3 4">
    <name type="scientific">Hyphodiscus hymeniophilus</name>
    <dbReference type="NCBI Taxonomy" id="353542"/>
    <lineage>
        <taxon>Eukaryota</taxon>
        <taxon>Fungi</taxon>
        <taxon>Dikarya</taxon>
        <taxon>Ascomycota</taxon>
        <taxon>Pezizomycotina</taxon>
        <taxon>Leotiomycetes</taxon>
        <taxon>Helotiales</taxon>
        <taxon>Hyphodiscaceae</taxon>
        <taxon>Hyphodiscus</taxon>
    </lineage>
</organism>
<dbReference type="OrthoDB" id="2580011at2759"/>
<evidence type="ECO:0000313" key="4">
    <source>
        <dbReference type="Proteomes" id="UP000785200"/>
    </source>
</evidence>
<comment type="caution">
    <text evidence="3">The sequence shown here is derived from an EMBL/GenBank/DDBJ whole genome shotgun (WGS) entry which is preliminary data.</text>
</comment>
<evidence type="ECO:0000259" key="2">
    <source>
        <dbReference type="Pfam" id="PF09990"/>
    </source>
</evidence>
<evidence type="ECO:0000313" key="3">
    <source>
        <dbReference type="EMBL" id="KAG0645256.1"/>
    </source>
</evidence>